<keyword evidence="4" id="KW-0804">Transcription</keyword>
<accession>A0AAE3F273</accession>
<protein>
    <recommendedName>
        <fullName evidence="1">Stage 0 sporulation protein A homolog</fullName>
    </recommendedName>
</protein>
<dbReference type="SUPFAM" id="SSF46689">
    <property type="entry name" value="Homeodomain-like"/>
    <property type="match status" value="2"/>
</dbReference>
<evidence type="ECO:0000313" key="9">
    <source>
        <dbReference type="EMBL" id="MCG4765211.1"/>
    </source>
</evidence>
<dbReference type="GO" id="GO:0000160">
    <property type="term" value="P:phosphorelay signal transduction system"/>
    <property type="evidence" value="ECO:0007669"/>
    <property type="project" value="InterPro"/>
</dbReference>
<proteinExistence type="predicted"/>
<dbReference type="InterPro" id="IPR001789">
    <property type="entry name" value="Sig_transdc_resp-reg_receiver"/>
</dbReference>
<dbReference type="EMBL" id="JAKNFS010000008">
    <property type="protein sequence ID" value="MCG4765211.1"/>
    <property type="molecule type" value="Genomic_DNA"/>
</dbReference>
<dbReference type="SMART" id="SM00342">
    <property type="entry name" value="HTH_ARAC"/>
    <property type="match status" value="1"/>
</dbReference>
<dbReference type="InterPro" id="IPR018060">
    <property type="entry name" value="HTH_AraC"/>
</dbReference>
<dbReference type="Gene3D" id="3.40.50.2300">
    <property type="match status" value="1"/>
</dbReference>
<evidence type="ECO:0000256" key="5">
    <source>
        <dbReference type="ARBA" id="ARBA00024867"/>
    </source>
</evidence>
<comment type="function">
    <text evidence="5">May play the central regulatory role in sporulation. It may be an element of the effector pathway responsible for the activation of sporulation genes in response to nutritional stress. Spo0A may act in concert with spo0H (a sigma factor) to control the expression of some genes that are critical to the sporulation process.</text>
</comment>
<dbReference type="Proteomes" id="UP001199915">
    <property type="component" value="Unassembled WGS sequence"/>
</dbReference>
<evidence type="ECO:0000256" key="4">
    <source>
        <dbReference type="ARBA" id="ARBA00023163"/>
    </source>
</evidence>
<comment type="caution">
    <text evidence="9">The sequence shown here is derived from an EMBL/GenBank/DDBJ whole genome shotgun (WGS) entry which is preliminary data.</text>
</comment>
<dbReference type="InterPro" id="IPR011006">
    <property type="entry name" value="CheY-like_superfamily"/>
</dbReference>
<dbReference type="InterPro" id="IPR018062">
    <property type="entry name" value="HTH_AraC-typ_CS"/>
</dbReference>
<dbReference type="GO" id="GO:0003700">
    <property type="term" value="F:DNA-binding transcription factor activity"/>
    <property type="evidence" value="ECO:0007669"/>
    <property type="project" value="InterPro"/>
</dbReference>
<dbReference type="PROSITE" id="PS00041">
    <property type="entry name" value="HTH_ARAC_FAMILY_1"/>
    <property type="match status" value="1"/>
</dbReference>
<evidence type="ECO:0000256" key="2">
    <source>
        <dbReference type="ARBA" id="ARBA00023015"/>
    </source>
</evidence>
<dbReference type="InterPro" id="IPR009057">
    <property type="entry name" value="Homeodomain-like_sf"/>
</dbReference>
<dbReference type="InterPro" id="IPR020449">
    <property type="entry name" value="Tscrpt_reg_AraC-type_HTH"/>
</dbReference>
<dbReference type="PRINTS" id="PR00032">
    <property type="entry name" value="HTHARAC"/>
</dbReference>
<dbReference type="CDD" id="cd17536">
    <property type="entry name" value="REC_YesN-like"/>
    <property type="match status" value="1"/>
</dbReference>
<dbReference type="Gene3D" id="1.10.10.60">
    <property type="entry name" value="Homeodomain-like"/>
    <property type="match status" value="2"/>
</dbReference>
<dbReference type="Pfam" id="PF12833">
    <property type="entry name" value="HTH_18"/>
    <property type="match status" value="1"/>
</dbReference>
<name>A0AAE3F273_9FIRM</name>
<dbReference type="SUPFAM" id="SSF52172">
    <property type="entry name" value="CheY-like"/>
    <property type="match status" value="1"/>
</dbReference>
<evidence type="ECO:0000256" key="6">
    <source>
        <dbReference type="PROSITE-ProRule" id="PRU00169"/>
    </source>
</evidence>
<dbReference type="AlphaFoldDB" id="A0AAE3F273"/>
<organism evidence="9 10">
    <name type="scientific">Fusicatenibacter saccharivorans</name>
    <dbReference type="NCBI Taxonomy" id="1150298"/>
    <lineage>
        <taxon>Bacteria</taxon>
        <taxon>Bacillati</taxon>
        <taxon>Bacillota</taxon>
        <taxon>Clostridia</taxon>
        <taxon>Lachnospirales</taxon>
        <taxon>Lachnospiraceae</taxon>
        <taxon>Fusicatenibacter</taxon>
    </lineage>
</organism>
<evidence type="ECO:0000256" key="3">
    <source>
        <dbReference type="ARBA" id="ARBA00023125"/>
    </source>
</evidence>
<dbReference type="RefSeq" id="WP_238033043.1">
    <property type="nucleotide sequence ID" value="NZ_JAKNFS010000008.1"/>
</dbReference>
<gene>
    <name evidence="9" type="ORF">L0N21_06765</name>
</gene>
<feature type="domain" description="HTH araC/xylS-type" evidence="7">
    <location>
        <begin position="406"/>
        <end position="505"/>
    </location>
</feature>
<keyword evidence="6" id="KW-0597">Phosphoprotein</keyword>
<evidence type="ECO:0000259" key="8">
    <source>
        <dbReference type="PROSITE" id="PS50110"/>
    </source>
</evidence>
<keyword evidence="2" id="KW-0805">Transcription regulation</keyword>
<dbReference type="SMART" id="SM00448">
    <property type="entry name" value="REC"/>
    <property type="match status" value="1"/>
</dbReference>
<dbReference type="GO" id="GO:0043565">
    <property type="term" value="F:sequence-specific DNA binding"/>
    <property type="evidence" value="ECO:0007669"/>
    <property type="project" value="InterPro"/>
</dbReference>
<reference evidence="9" key="1">
    <citation type="submission" date="2022-01" db="EMBL/GenBank/DDBJ databases">
        <title>Collection of gut derived symbiotic bacterial strains cultured from healthy donors.</title>
        <authorList>
            <person name="Lin H."/>
            <person name="Kohout C."/>
            <person name="Waligurski E."/>
            <person name="Pamer E.G."/>
        </authorList>
    </citation>
    <scope>NUCLEOTIDE SEQUENCE</scope>
    <source>
        <strain evidence="9">DFI.5.49</strain>
    </source>
</reference>
<dbReference type="Pfam" id="PF00072">
    <property type="entry name" value="Response_reg"/>
    <property type="match status" value="1"/>
</dbReference>
<keyword evidence="3" id="KW-0238">DNA-binding</keyword>
<evidence type="ECO:0000256" key="1">
    <source>
        <dbReference type="ARBA" id="ARBA00018672"/>
    </source>
</evidence>
<dbReference type="PROSITE" id="PS50110">
    <property type="entry name" value="RESPONSE_REGULATORY"/>
    <property type="match status" value="1"/>
</dbReference>
<dbReference type="PROSITE" id="PS01124">
    <property type="entry name" value="HTH_ARAC_FAMILY_2"/>
    <property type="match status" value="1"/>
</dbReference>
<feature type="modified residue" description="4-aspartylphosphate" evidence="6">
    <location>
        <position position="54"/>
    </location>
</feature>
<dbReference type="PANTHER" id="PTHR43280">
    <property type="entry name" value="ARAC-FAMILY TRANSCRIPTIONAL REGULATOR"/>
    <property type="match status" value="1"/>
</dbReference>
<sequence>MKLMVVEDEKVIRNGLLKHVPWQKLGVWEVQAAENGEKALELAETFHPDIVLSDIRMPGMSGIELCRTLREKYPEIEIIFSTGYADKEYLKAAIDLHAVGYVEKPVNVNLLAENVKEAVKRVGERRKNERAKLRNYLLELDTDVSMEQAEGTYFRIVRIHFDREGCGNGFLPMFEKELKAVFLQHDISMTATLLDPFCLILLLGSEEEKRWKKIEPILLSALNKFTSDGTLGGYFVSNGTRGSGKEEILRSYHEAKEAAKALSWLGWGKSVCFEEVPPELPWESEWKQDGKKQLDVFYHLLMEKEKKEACRFQKNLYEELVRRHMHMSSTVRYIYCQMQEMLEKAAEYFYPGNMEKPWEQNGTDFFWQAETFAEMRDEMIRRIEQLLKRSEDGKEKKKTENSFTISKVTEYIQEHYAETDLSIARIADSVYLTPTYLSAVFKKQTGLTIGQYLLGIRVEHAKQKMKDPQLKFYQISEQVGYADANYFAKIFKKMTGMTPTEYKESLRL</sequence>
<feature type="domain" description="Response regulatory" evidence="8">
    <location>
        <begin position="2"/>
        <end position="119"/>
    </location>
</feature>
<evidence type="ECO:0000313" key="10">
    <source>
        <dbReference type="Proteomes" id="UP001199915"/>
    </source>
</evidence>
<dbReference type="PANTHER" id="PTHR43280:SF28">
    <property type="entry name" value="HTH-TYPE TRANSCRIPTIONAL ACTIVATOR RHAS"/>
    <property type="match status" value="1"/>
</dbReference>
<evidence type="ECO:0000259" key="7">
    <source>
        <dbReference type="PROSITE" id="PS01124"/>
    </source>
</evidence>